<accession>O58072</accession>
<dbReference type="STRING" id="70601.gene:9377253"/>
<sequence>MDHQPYIFSPLYNFPMLLEVATYSPLDPPKFPKFKMAKFKIDRNTLVFQIKPMGEISINIRDIRKIEGKILDFFDPPRKGIEIELTNIRILITIGDNPLAYSKETLLNFLATLYSTLLNGAFIEYERQYGTLKVIKKVDNGYELALITEKKIIPVKDWKKVENPEIKTRVREFLELLNFLTQEEQEQ</sequence>
<proteinExistence type="predicted"/>
<evidence type="ECO:0000313" key="1">
    <source>
        <dbReference type="EMBL" id="BAA29408.1"/>
    </source>
</evidence>
<protein>
    <submittedName>
        <fullName evidence="1">Uncharacterized protein</fullName>
    </submittedName>
</protein>
<reference evidence="1 2" key="1">
    <citation type="journal article" date="1998" name="DNA Res.">
        <title>Complete sequence and gene organization of the genome of a hyper-thermophilic archaebacterium, Pyrococcus horikoshii OT3.</title>
        <authorList>
            <person name="Kawarabayasi Y."/>
            <person name="Sawada M."/>
            <person name="Horikawa H."/>
            <person name="Haikawa Y."/>
            <person name="Hino Y."/>
            <person name="Yamamoto S."/>
            <person name="Sekine M."/>
            <person name="Baba S."/>
            <person name="Kosugi H."/>
            <person name="Hosoyama A."/>
            <person name="Nagai Y."/>
            <person name="Sakai M."/>
            <person name="Ogura K."/>
            <person name="Otuka R."/>
            <person name="Nakazawa H."/>
            <person name="Takamiya M."/>
            <person name="Ohfuku Y."/>
            <person name="Funahashi T."/>
            <person name="Tanaka T."/>
            <person name="Kudoh Y."/>
            <person name="Yamazaki J."/>
            <person name="Kushida N."/>
            <person name="Oguchi A."/>
            <person name="Aoki K."/>
            <person name="Nakamura Y."/>
            <person name="Robb T.F."/>
            <person name="Horikoshi K."/>
            <person name="Masuchi Y."/>
            <person name="Shizuya H."/>
            <person name="Kikuchi H."/>
        </authorList>
    </citation>
    <scope>NUCLEOTIDE SEQUENCE [LARGE SCALE GENOMIC DNA]</scope>
    <source>
        <strain evidence="2">ATCC 700860 / DSM 12428 / JCM 9974 / NBRC 100139 / OT-3</strain>
    </source>
</reference>
<dbReference type="Proteomes" id="UP000000752">
    <property type="component" value="Chromosome"/>
</dbReference>
<dbReference type="EMBL" id="BA000001">
    <property type="protein sequence ID" value="BAA29408.1"/>
    <property type="molecule type" value="Genomic_DNA"/>
</dbReference>
<dbReference type="DNASU" id="1444214"/>
<dbReference type="eggNOG" id="arCOG05862">
    <property type="taxonomic scope" value="Archaea"/>
</dbReference>
<name>O58072_PYRHO</name>
<gene>
    <name evidence="1" type="ordered locus">PH0334</name>
</gene>
<dbReference type="EnsemblBacteria" id="BAA29408">
    <property type="protein sequence ID" value="BAA29408"/>
    <property type="gene ID" value="BAA29408"/>
</dbReference>
<dbReference type="PIR" id="C71140">
    <property type="entry name" value="C71140"/>
</dbReference>
<evidence type="ECO:0000313" key="2">
    <source>
        <dbReference type="Proteomes" id="UP000000752"/>
    </source>
</evidence>
<dbReference type="AlphaFoldDB" id="O58072"/>
<organism evidence="1 2">
    <name type="scientific">Pyrococcus horikoshii (strain ATCC 700860 / DSM 12428 / JCM 9974 / NBRC 100139 / OT-3)</name>
    <dbReference type="NCBI Taxonomy" id="70601"/>
    <lineage>
        <taxon>Archaea</taxon>
        <taxon>Methanobacteriati</taxon>
        <taxon>Methanobacteriota</taxon>
        <taxon>Thermococci</taxon>
        <taxon>Thermococcales</taxon>
        <taxon>Thermococcaceae</taxon>
        <taxon>Pyrococcus</taxon>
    </lineage>
</organism>
<dbReference type="KEGG" id="pho:PH0334"/>
<dbReference type="SMR" id="O58072"/>
<keyword evidence="2" id="KW-1185">Reference proteome</keyword>